<accession>A0ACA9M217</accession>
<sequence length="50" mass="5460">MRKDKRTEFKSLCSRGVGIGDESKNLSDAETLSKSELASSNSQGVNRKTL</sequence>
<dbReference type="Proteomes" id="UP000789702">
    <property type="component" value="Unassembled WGS sequence"/>
</dbReference>
<protein>
    <submittedName>
        <fullName evidence="1">2120_t:CDS:1</fullName>
    </submittedName>
</protein>
<dbReference type="EMBL" id="CAJVPU010006647">
    <property type="protein sequence ID" value="CAG8563229.1"/>
    <property type="molecule type" value="Genomic_DNA"/>
</dbReference>
<gene>
    <name evidence="1" type="ORF">DHETER_LOCUS5739</name>
</gene>
<keyword evidence="2" id="KW-1185">Reference proteome</keyword>
<proteinExistence type="predicted"/>
<comment type="caution">
    <text evidence="1">The sequence shown here is derived from an EMBL/GenBank/DDBJ whole genome shotgun (WGS) entry which is preliminary data.</text>
</comment>
<evidence type="ECO:0000313" key="2">
    <source>
        <dbReference type="Proteomes" id="UP000789702"/>
    </source>
</evidence>
<name>A0ACA9M217_9GLOM</name>
<reference evidence="1" key="1">
    <citation type="submission" date="2021-06" db="EMBL/GenBank/DDBJ databases">
        <authorList>
            <person name="Kallberg Y."/>
            <person name="Tangrot J."/>
            <person name="Rosling A."/>
        </authorList>
    </citation>
    <scope>NUCLEOTIDE SEQUENCE</scope>
    <source>
        <strain evidence="1">IL203A</strain>
    </source>
</reference>
<evidence type="ECO:0000313" key="1">
    <source>
        <dbReference type="EMBL" id="CAG8563229.1"/>
    </source>
</evidence>
<feature type="non-terminal residue" evidence="1">
    <location>
        <position position="50"/>
    </location>
</feature>
<organism evidence="1 2">
    <name type="scientific">Dentiscutata heterogama</name>
    <dbReference type="NCBI Taxonomy" id="1316150"/>
    <lineage>
        <taxon>Eukaryota</taxon>
        <taxon>Fungi</taxon>
        <taxon>Fungi incertae sedis</taxon>
        <taxon>Mucoromycota</taxon>
        <taxon>Glomeromycotina</taxon>
        <taxon>Glomeromycetes</taxon>
        <taxon>Diversisporales</taxon>
        <taxon>Gigasporaceae</taxon>
        <taxon>Dentiscutata</taxon>
    </lineage>
</organism>